<evidence type="ECO:0000256" key="1">
    <source>
        <dbReference type="ARBA" id="ARBA00001695"/>
    </source>
</evidence>
<keyword evidence="4 6" id="KW-0378">Hydrolase</keyword>
<sequence length="457" mass="49445">MLHSSTQTDRGVGAVGWALAAWLVVSACPVEAFMAGADISGLPVFEDAGITYTHNGVAGDAIEILAAHGVGWQRLRLFVDPTNSSDDFVVNDLSYTIDLAKRVKAAGGKVLLDLHYSDTWADPGKQNKPQAWESLSQSQLTARVHDYTRDVLAAFKTEGVAPEMVQVGNEVSNGMLWDDGYLWGPGSNEPRLDRFAELLTAGINGAKEGAGPDDEPLIMVHHDRADLWARTSYFFDELIERNVDFDVIGYSYYPKWHYDPSTGAGGLDDVAENLNNSALAYGKPVVIAETGFASRGAQWEPTYEFPVTEEGQRQFLEALVDTVQAVPNGLGGGVFWWFAEAVPAWPLRVWEGGRYGLFDEKADLLSAASVFEEFLIPTLPGDFNSDGVVDAADYTVWRDGLGDTYELGDYGTWADHYGQTIAAPQSAIPGSAVPEPPAVALVLLALAGYAGRLRTAS</sequence>
<proteinExistence type="inferred from homology"/>
<dbReference type="EC" id="3.2.1.89" evidence="3 6"/>
<organism evidence="7 8">
    <name type="scientific">Botrimarina colliarenosi</name>
    <dbReference type="NCBI Taxonomy" id="2528001"/>
    <lineage>
        <taxon>Bacteria</taxon>
        <taxon>Pseudomonadati</taxon>
        <taxon>Planctomycetota</taxon>
        <taxon>Planctomycetia</taxon>
        <taxon>Pirellulales</taxon>
        <taxon>Lacipirellulaceae</taxon>
        <taxon>Botrimarina</taxon>
    </lineage>
</organism>
<evidence type="ECO:0000313" key="7">
    <source>
        <dbReference type="EMBL" id="TWT92856.1"/>
    </source>
</evidence>
<reference evidence="7 8" key="1">
    <citation type="submission" date="2019-02" db="EMBL/GenBank/DDBJ databases">
        <title>Deep-cultivation of Planctomycetes and their phenomic and genomic characterization uncovers novel biology.</title>
        <authorList>
            <person name="Wiegand S."/>
            <person name="Jogler M."/>
            <person name="Boedeker C."/>
            <person name="Pinto D."/>
            <person name="Vollmers J."/>
            <person name="Rivas-Marin E."/>
            <person name="Kohn T."/>
            <person name="Peeters S.H."/>
            <person name="Heuer A."/>
            <person name="Rast P."/>
            <person name="Oberbeckmann S."/>
            <person name="Bunk B."/>
            <person name="Jeske O."/>
            <person name="Meyerdierks A."/>
            <person name="Storesund J.E."/>
            <person name="Kallscheuer N."/>
            <person name="Luecker S."/>
            <person name="Lage O.M."/>
            <person name="Pohl T."/>
            <person name="Merkel B.J."/>
            <person name="Hornburger P."/>
            <person name="Mueller R.-W."/>
            <person name="Bruemmer F."/>
            <person name="Labrenz M."/>
            <person name="Spormann A.M."/>
            <person name="Op Den Camp H."/>
            <person name="Overmann J."/>
            <person name="Amann R."/>
            <person name="Jetten M.S.M."/>
            <person name="Mascher T."/>
            <person name="Medema M.H."/>
            <person name="Devos D.P."/>
            <person name="Kaster A.-K."/>
            <person name="Ovreas L."/>
            <person name="Rohde M."/>
            <person name="Galperin M.Y."/>
            <person name="Jogler C."/>
        </authorList>
    </citation>
    <scope>NUCLEOTIDE SEQUENCE [LARGE SCALE GENOMIC DNA]</scope>
    <source>
        <strain evidence="7 8">Pla108</strain>
    </source>
</reference>
<dbReference type="PANTHER" id="PTHR34983:SF1">
    <property type="entry name" value="ARABINOGALACTAN ENDO-BETA-1,4-GALACTANASE A"/>
    <property type="match status" value="1"/>
</dbReference>
<comment type="caution">
    <text evidence="7">The sequence shown here is derived from an EMBL/GenBank/DDBJ whole genome shotgun (WGS) entry which is preliminary data.</text>
</comment>
<dbReference type="SUPFAM" id="SSF51445">
    <property type="entry name" value="(Trans)glycosidases"/>
    <property type="match status" value="1"/>
</dbReference>
<dbReference type="Gene3D" id="3.20.20.80">
    <property type="entry name" value="Glycosidases"/>
    <property type="match status" value="1"/>
</dbReference>
<keyword evidence="8" id="KW-1185">Reference proteome</keyword>
<dbReference type="EMBL" id="SJPR01000009">
    <property type="protein sequence ID" value="TWT92856.1"/>
    <property type="molecule type" value="Genomic_DNA"/>
</dbReference>
<protein>
    <recommendedName>
        <fullName evidence="3 6">Arabinogalactan endo-beta-1,4-galactanase</fullName>
        <ecNumber evidence="3 6">3.2.1.89</ecNumber>
    </recommendedName>
</protein>
<accession>A0A5C6A0B6</accession>
<evidence type="ECO:0000256" key="5">
    <source>
        <dbReference type="ARBA" id="ARBA00023295"/>
    </source>
</evidence>
<gene>
    <name evidence="7" type="primary">ganB_2</name>
    <name evidence="7" type="ORF">Pla108_39960</name>
</gene>
<evidence type="ECO:0000313" key="8">
    <source>
        <dbReference type="Proteomes" id="UP000317421"/>
    </source>
</evidence>
<evidence type="ECO:0000256" key="2">
    <source>
        <dbReference type="ARBA" id="ARBA00010687"/>
    </source>
</evidence>
<dbReference type="AlphaFoldDB" id="A0A5C6A0B6"/>
<dbReference type="GO" id="GO:0045490">
    <property type="term" value="P:pectin catabolic process"/>
    <property type="evidence" value="ECO:0007669"/>
    <property type="project" value="TreeGrafter"/>
</dbReference>
<evidence type="ECO:0000256" key="3">
    <source>
        <dbReference type="ARBA" id="ARBA00012556"/>
    </source>
</evidence>
<evidence type="ECO:0000256" key="6">
    <source>
        <dbReference type="RuleBase" id="RU361192"/>
    </source>
</evidence>
<dbReference type="GO" id="GO:0031218">
    <property type="term" value="F:arabinogalactan endo-1,4-beta-galactosidase activity"/>
    <property type="evidence" value="ECO:0007669"/>
    <property type="project" value="UniProtKB-EC"/>
</dbReference>
<dbReference type="InterPro" id="IPR017853">
    <property type="entry name" value="GH"/>
</dbReference>
<dbReference type="InterPro" id="IPR011683">
    <property type="entry name" value="Glyco_hydro_53"/>
</dbReference>
<dbReference type="Pfam" id="PF07745">
    <property type="entry name" value="Glyco_hydro_53"/>
    <property type="match status" value="1"/>
</dbReference>
<dbReference type="RefSeq" id="WP_146446674.1">
    <property type="nucleotide sequence ID" value="NZ_SJPR01000009.1"/>
</dbReference>
<evidence type="ECO:0000256" key="4">
    <source>
        <dbReference type="ARBA" id="ARBA00022801"/>
    </source>
</evidence>
<keyword evidence="5 6" id="KW-0326">Glycosidase</keyword>
<dbReference type="PANTHER" id="PTHR34983">
    <property type="entry name" value="ARABINOGALACTAN ENDO-BETA-1,4-GALACTANASE A"/>
    <property type="match status" value="1"/>
</dbReference>
<dbReference type="InterPro" id="IPR018247">
    <property type="entry name" value="EF_Hand_1_Ca_BS"/>
</dbReference>
<dbReference type="OrthoDB" id="9768786at2"/>
<dbReference type="Proteomes" id="UP000317421">
    <property type="component" value="Unassembled WGS sequence"/>
</dbReference>
<dbReference type="GO" id="GO:0015926">
    <property type="term" value="F:glucosidase activity"/>
    <property type="evidence" value="ECO:0007669"/>
    <property type="project" value="InterPro"/>
</dbReference>
<comment type="catalytic activity">
    <reaction evidence="1 6">
        <text>The enzyme specifically hydrolyzes (1-&gt;4)-beta-D-galactosidic linkages in type I arabinogalactans.</text>
        <dbReference type="EC" id="3.2.1.89"/>
    </reaction>
</comment>
<comment type="similarity">
    <text evidence="2 6">Belongs to the glycosyl hydrolase 53 family.</text>
</comment>
<name>A0A5C6A0B6_9BACT</name>
<dbReference type="PROSITE" id="PS00018">
    <property type="entry name" value="EF_HAND_1"/>
    <property type="match status" value="1"/>
</dbReference>